<organism evidence="1 2">
    <name type="scientific">Hibiscus sabdariffa</name>
    <name type="common">roselle</name>
    <dbReference type="NCBI Taxonomy" id="183260"/>
    <lineage>
        <taxon>Eukaryota</taxon>
        <taxon>Viridiplantae</taxon>
        <taxon>Streptophyta</taxon>
        <taxon>Embryophyta</taxon>
        <taxon>Tracheophyta</taxon>
        <taxon>Spermatophyta</taxon>
        <taxon>Magnoliopsida</taxon>
        <taxon>eudicotyledons</taxon>
        <taxon>Gunneridae</taxon>
        <taxon>Pentapetalae</taxon>
        <taxon>rosids</taxon>
        <taxon>malvids</taxon>
        <taxon>Malvales</taxon>
        <taxon>Malvaceae</taxon>
        <taxon>Malvoideae</taxon>
        <taxon>Hibiscus</taxon>
    </lineage>
</organism>
<comment type="caution">
    <text evidence="1">The sequence shown here is derived from an EMBL/GenBank/DDBJ whole genome shotgun (WGS) entry which is preliminary data.</text>
</comment>
<dbReference type="Proteomes" id="UP001472677">
    <property type="component" value="Unassembled WGS sequence"/>
</dbReference>
<protein>
    <submittedName>
        <fullName evidence="1">Uncharacterized protein</fullName>
    </submittedName>
</protein>
<evidence type="ECO:0000313" key="1">
    <source>
        <dbReference type="EMBL" id="KAK8554129.1"/>
    </source>
</evidence>
<name>A0ABR2E7Z7_9ROSI</name>
<dbReference type="EMBL" id="JBBPBM010000019">
    <property type="protein sequence ID" value="KAK8554129.1"/>
    <property type="molecule type" value="Genomic_DNA"/>
</dbReference>
<gene>
    <name evidence="1" type="ORF">V6N12_031102</name>
</gene>
<keyword evidence="2" id="KW-1185">Reference proteome</keyword>
<sequence length="90" mass="9996">MRGLFGRVWEFLLSPRSPQPPCVPPLAIVKLPPPPRGSGNRNRQRVKPLCWVGQADRLGEPNVVNQQLDPDLTLHQAQFKPVSEPSGVEP</sequence>
<evidence type="ECO:0000313" key="2">
    <source>
        <dbReference type="Proteomes" id="UP001472677"/>
    </source>
</evidence>
<accession>A0ABR2E7Z7</accession>
<reference evidence="1 2" key="1">
    <citation type="journal article" date="2024" name="G3 (Bethesda)">
        <title>Genome assembly of Hibiscus sabdariffa L. provides insights into metabolisms of medicinal natural products.</title>
        <authorList>
            <person name="Kim T."/>
        </authorList>
    </citation>
    <scope>NUCLEOTIDE SEQUENCE [LARGE SCALE GENOMIC DNA]</scope>
    <source>
        <strain evidence="1">TK-2024</strain>
        <tissue evidence="1">Old leaves</tissue>
    </source>
</reference>
<proteinExistence type="predicted"/>